<sequence length="214" mass="23295">MNPVLMSFLGGLFILDKYAIGEFGLSQPIIAGTILGAIFGEPKTGIMLGAVIQLIFLGGLPIGRDIPPDAQGAGIVGVGTYLFLKNLNPQDSSLFLAIVLALTAALAGGAMEIYTRRLNEKLYHQFLRKKAHLYLFHYLGLGTAYIRGFILFFAYFIFARYFIIPGQFLKLNPQLLLIIGIGAGIANGCYLFIKKRTLIFFIVGGLCSLALLVL</sequence>
<gene>
    <name evidence="10" type="ORF">BXT86_04300</name>
</gene>
<dbReference type="EMBL" id="MUKB01000070">
    <property type="protein sequence ID" value="OPX17855.1"/>
    <property type="molecule type" value="Genomic_DNA"/>
</dbReference>
<dbReference type="Proteomes" id="UP000191663">
    <property type="component" value="Unassembled WGS sequence"/>
</dbReference>
<proteinExistence type="predicted"/>
<comment type="caution">
    <text evidence="10">The sequence shown here is derived from an EMBL/GenBank/DDBJ whole genome shotgun (WGS) entry which is preliminary data.</text>
</comment>
<feature type="transmembrane region" description="Helical" evidence="9">
    <location>
        <begin position="135"/>
        <end position="163"/>
    </location>
</feature>
<accession>A0A1V4QG74</accession>
<feature type="transmembrane region" description="Helical" evidence="9">
    <location>
        <begin position="93"/>
        <end position="114"/>
    </location>
</feature>
<name>A0A1V4QG74_UNCW3</name>
<feature type="transmembrane region" description="Helical" evidence="9">
    <location>
        <begin position="45"/>
        <end position="63"/>
    </location>
</feature>
<keyword evidence="3" id="KW-1003">Cell membrane</keyword>
<evidence type="ECO:0000256" key="3">
    <source>
        <dbReference type="ARBA" id="ARBA00022475"/>
    </source>
</evidence>
<feature type="transmembrane region" description="Helical" evidence="9">
    <location>
        <begin position="198"/>
        <end position="213"/>
    </location>
</feature>
<dbReference type="AlphaFoldDB" id="A0A1V4QG74"/>
<dbReference type="InterPro" id="IPR004700">
    <property type="entry name" value="PTS_IIC_man"/>
</dbReference>
<keyword evidence="7 9" id="KW-1133">Transmembrane helix</keyword>
<keyword evidence="6 9" id="KW-0812">Transmembrane</keyword>
<evidence type="ECO:0000256" key="9">
    <source>
        <dbReference type="SAM" id="Phobius"/>
    </source>
</evidence>
<dbReference type="GO" id="GO:0009401">
    <property type="term" value="P:phosphoenolpyruvate-dependent sugar phosphotransferase system"/>
    <property type="evidence" value="ECO:0007669"/>
    <property type="project" value="UniProtKB-KW"/>
</dbReference>
<evidence type="ECO:0000256" key="6">
    <source>
        <dbReference type="ARBA" id="ARBA00022692"/>
    </source>
</evidence>
<evidence type="ECO:0000256" key="8">
    <source>
        <dbReference type="ARBA" id="ARBA00023136"/>
    </source>
</evidence>
<keyword evidence="5" id="KW-0598">Phosphotransferase system</keyword>
<organism evidence="10 11">
    <name type="scientific">candidate division WOR-3 bacterium 4484_100</name>
    <dbReference type="NCBI Taxonomy" id="1936077"/>
    <lineage>
        <taxon>Bacteria</taxon>
        <taxon>Bacteria division WOR-3</taxon>
    </lineage>
</organism>
<protein>
    <submittedName>
        <fullName evidence="10">Uncharacterized protein</fullName>
    </submittedName>
</protein>
<evidence type="ECO:0000256" key="2">
    <source>
        <dbReference type="ARBA" id="ARBA00022448"/>
    </source>
</evidence>
<comment type="subcellular location">
    <subcellularLocation>
        <location evidence="1">Cell membrane</location>
        <topology evidence="1">Multi-pass membrane protein</topology>
    </subcellularLocation>
</comment>
<evidence type="ECO:0000256" key="5">
    <source>
        <dbReference type="ARBA" id="ARBA00022683"/>
    </source>
</evidence>
<evidence type="ECO:0000313" key="11">
    <source>
        <dbReference type="Proteomes" id="UP000191663"/>
    </source>
</evidence>
<feature type="transmembrane region" description="Helical" evidence="9">
    <location>
        <begin position="175"/>
        <end position="193"/>
    </location>
</feature>
<dbReference type="Pfam" id="PF03609">
    <property type="entry name" value="EII-Sor"/>
    <property type="match status" value="1"/>
</dbReference>
<keyword evidence="8 9" id="KW-0472">Membrane</keyword>
<reference evidence="11" key="1">
    <citation type="submission" date="2017-01" db="EMBL/GenBank/DDBJ databases">
        <title>Novel pathways for hydrocarbon cycling and metabolic interdependencies in hydrothermal sediment communities.</title>
        <authorList>
            <person name="Dombrowski N."/>
            <person name="Seitz K."/>
            <person name="Teske A."/>
            <person name="Baker B."/>
        </authorList>
    </citation>
    <scope>NUCLEOTIDE SEQUENCE [LARGE SCALE GENOMIC DNA]</scope>
</reference>
<evidence type="ECO:0000256" key="1">
    <source>
        <dbReference type="ARBA" id="ARBA00004651"/>
    </source>
</evidence>
<dbReference type="GO" id="GO:0005886">
    <property type="term" value="C:plasma membrane"/>
    <property type="evidence" value="ECO:0007669"/>
    <property type="project" value="UniProtKB-SubCell"/>
</dbReference>
<keyword evidence="2" id="KW-0813">Transport</keyword>
<evidence type="ECO:0000256" key="4">
    <source>
        <dbReference type="ARBA" id="ARBA00022597"/>
    </source>
</evidence>
<evidence type="ECO:0000313" key="10">
    <source>
        <dbReference type="EMBL" id="OPX17855.1"/>
    </source>
</evidence>
<keyword evidence="4" id="KW-0762">Sugar transport</keyword>
<evidence type="ECO:0000256" key="7">
    <source>
        <dbReference type="ARBA" id="ARBA00022989"/>
    </source>
</evidence>